<name>F6B5F2_DESCC</name>
<dbReference type="RefSeq" id="WP_013810174.1">
    <property type="nucleotide sequence ID" value="NC_015565.1"/>
</dbReference>
<proteinExistence type="predicted"/>
<gene>
    <name evidence="2" type="ordered locus">Desca_1417</name>
</gene>
<sequence>MNQKPINNDKDNNDYHFISLFATERIEDYVALSLTLLILIIILVMS</sequence>
<feature type="transmembrane region" description="Helical" evidence="1">
    <location>
        <begin position="29"/>
        <end position="45"/>
    </location>
</feature>
<dbReference type="STRING" id="868595.Desca_1417"/>
<keyword evidence="1" id="KW-1133">Transmembrane helix</keyword>
<evidence type="ECO:0000313" key="3">
    <source>
        <dbReference type="Proteomes" id="UP000009226"/>
    </source>
</evidence>
<dbReference type="EMBL" id="CP002736">
    <property type="protein sequence ID" value="AEF94273.1"/>
    <property type="molecule type" value="Genomic_DNA"/>
</dbReference>
<protein>
    <submittedName>
        <fullName evidence="2">Uncharacterized protein</fullName>
    </submittedName>
</protein>
<evidence type="ECO:0000256" key="1">
    <source>
        <dbReference type="SAM" id="Phobius"/>
    </source>
</evidence>
<dbReference type="AlphaFoldDB" id="F6B5F2"/>
<keyword evidence="3" id="KW-1185">Reference proteome</keyword>
<dbReference type="KEGG" id="dca:Desca_1417"/>
<keyword evidence="1" id="KW-0472">Membrane</keyword>
<organism evidence="2 3">
    <name type="scientific">Desulfotomaculum nigrificans (strain DSM 14880 / VKM B-2319 / CO-1-SRB)</name>
    <name type="common">Desulfotomaculum carboxydivorans</name>
    <dbReference type="NCBI Taxonomy" id="868595"/>
    <lineage>
        <taxon>Bacteria</taxon>
        <taxon>Bacillati</taxon>
        <taxon>Bacillota</taxon>
        <taxon>Clostridia</taxon>
        <taxon>Eubacteriales</taxon>
        <taxon>Desulfotomaculaceae</taxon>
        <taxon>Desulfotomaculum</taxon>
    </lineage>
</organism>
<evidence type="ECO:0000313" key="2">
    <source>
        <dbReference type="EMBL" id="AEF94273.1"/>
    </source>
</evidence>
<accession>F6B5F2</accession>
<reference evidence="2 3" key="1">
    <citation type="submission" date="2011-05" db="EMBL/GenBank/DDBJ databases">
        <title>Complete sequence of Desulfotomaculum carboxydivorans CO-1-SRB.</title>
        <authorList>
            <consortium name="US DOE Joint Genome Institute"/>
            <person name="Lucas S."/>
            <person name="Han J."/>
            <person name="Lapidus A."/>
            <person name="Cheng J.-F."/>
            <person name="Goodwin L."/>
            <person name="Pitluck S."/>
            <person name="Peters L."/>
            <person name="Mikhailova N."/>
            <person name="Lu M."/>
            <person name="Han C."/>
            <person name="Tapia R."/>
            <person name="Land M."/>
            <person name="Hauser L."/>
            <person name="Kyrpides N."/>
            <person name="Ivanova N."/>
            <person name="Pagani I."/>
            <person name="Stams A."/>
            <person name="Plugge C."/>
            <person name="Muyzer G."/>
            <person name="Kuever J."/>
            <person name="Parshina S."/>
            <person name="Ivanova A."/>
            <person name="Nazina T."/>
            <person name="Woyke T."/>
        </authorList>
    </citation>
    <scope>NUCLEOTIDE SEQUENCE [LARGE SCALE GENOMIC DNA]</scope>
    <source>
        <strain evidence="3">DSM 14880 / VKM B-2319 / CO-1-SRB</strain>
    </source>
</reference>
<dbReference type="Proteomes" id="UP000009226">
    <property type="component" value="Chromosome"/>
</dbReference>
<keyword evidence="1" id="KW-0812">Transmembrane</keyword>
<dbReference type="HOGENOM" id="CLU_3182840_0_0_9"/>